<dbReference type="EMBL" id="LT670849">
    <property type="protein sequence ID" value="SHN74002.1"/>
    <property type="molecule type" value="Genomic_DNA"/>
</dbReference>
<gene>
    <name evidence="2" type="ORF">SAMN05444170_2635</name>
</gene>
<evidence type="ECO:0000313" key="3">
    <source>
        <dbReference type="Proteomes" id="UP000184096"/>
    </source>
</evidence>
<dbReference type="AlphaFoldDB" id="A0A1M7TTE2"/>
<reference evidence="3" key="1">
    <citation type="submission" date="2016-11" db="EMBL/GenBank/DDBJ databases">
        <authorList>
            <person name="Varghese N."/>
            <person name="Submissions S."/>
        </authorList>
    </citation>
    <scope>NUCLEOTIDE SEQUENCE [LARGE SCALE GENOMIC DNA]</scope>
    <source>
        <strain evidence="3">GAS401</strain>
    </source>
</reference>
<sequence length="71" mass="8524">MADKTDKPEFVDTIGEATTQRYRRVMPRVNKSPAAKEAPKMSNWPPVRLEQWRMENLTPWKIKPWKLKDWI</sequence>
<name>A0A1M7TTE2_9BRAD</name>
<feature type="region of interest" description="Disordered" evidence="1">
    <location>
        <begin position="22"/>
        <end position="41"/>
    </location>
</feature>
<dbReference type="RefSeq" id="WP_072818259.1">
    <property type="nucleotide sequence ID" value="NZ_LT670849.1"/>
</dbReference>
<evidence type="ECO:0000313" key="2">
    <source>
        <dbReference type="EMBL" id="SHN74002.1"/>
    </source>
</evidence>
<proteinExistence type="predicted"/>
<evidence type="ECO:0000256" key="1">
    <source>
        <dbReference type="SAM" id="MobiDB-lite"/>
    </source>
</evidence>
<protein>
    <submittedName>
        <fullName evidence="2">Uncharacterized protein</fullName>
    </submittedName>
</protein>
<dbReference type="OrthoDB" id="8250689at2"/>
<organism evidence="2 3">
    <name type="scientific">Bradyrhizobium erythrophlei</name>
    <dbReference type="NCBI Taxonomy" id="1437360"/>
    <lineage>
        <taxon>Bacteria</taxon>
        <taxon>Pseudomonadati</taxon>
        <taxon>Pseudomonadota</taxon>
        <taxon>Alphaproteobacteria</taxon>
        <taxon>Hyphomicrobiales</taxon>
        <taxon>Nitrobacteraceae</taxon>
        <taxon>Bradyrhizobium</taxon>
    </lineage>
</organism>
<keyword evidence="3" id="KW-1185">Reference proteome</keyword>
<accession>A0A1M7TTE2</accession>
<dbReference type="Proteomes" id="UP000184096">
    <property type="component" value="Chromosome I"/>
</dbReference>